<keyword evidence="5" id="KW-1185">Reference proteome</keyword>
<dbReference type="GO" id="GO:0005840">
    <property type="term" value="C:ribosome"/>
    <property type="evidence" value="ECO:0007669"/>
    <property type="project" value="UniProtKB-KW"/>
</dbReference>
<evidence type="ECO:0000313" key="4">
    <source>
        <dbReference type="EMBL" id="MBB5435529.1"/>
    </source>
</evidence>
<dbReference type="Gene3D" id="3.40.630.30">
    <property type="match status" value="1"/>
</dbReference>
<dbReference type="Proteomes" id="UP000572635">
    <property type="component" value="Unassembled WGS sequence"/>
</dbReference>
<organism evidence="4 5">
    <name type="scientific">Nocardiopsis composta</name>
    <dbReference type="NCBI Taxonomy" id="157465"/>
    <lineage>
        <taxon>Bacteria</taxon>
        <taxon>Bacillati</taxon>
        <taxon>Actinomycetota</taxon>
        <taxon>Actinomycetes</taxon>
        <taxon>Streptosporangiales</taxon>
        <taxon>Nocardiopsidaceae</taxon>
        <taxon>Nocardiopsis</taxon>
    </lineage>
</organism>
<dbReference type="InterPro" id="IPR000182">
    <property type="entry name" value="GNAT_dom"/>
</dbReference>
<comment type="caution">
    <text evidence="4">The sequence shown here is derived from an EMBL/GenBank/DDBJ whole genome shotgun (WGS) entry which is preliminary data.</text>
</comment>
<gene>
    <name evidence="4" type="ORF">HDA36_005677</name>
</gene>
<dbReference type="EMBL" id="JACHDB010000002">
    <property type="protein sequence ID" value="MBB5435529.1"/>
    <property type="molecule type" value="Genomic_DNA"/>
</dbReference>
<evidence type="ECO:0000256" key="1">
    <source>
        <dbReference type="ARBA" id="ARBA00022679"/>
    </source>
</evidence>
<feature type="domain" description="N-acetyltransferase" evidence="3">
    <location>
        <begin position="1"/>
        <end position="165"/>
    </location>
</feature>
<evidence type="ECO:0000256" key="2">
    <source>
        <dbReference type="ARBA" id="ARBA00023315"/>
    </source>
</evidence>
<name>A0A7W8QS53_9ACTN</name>
<keyword evidence="4" id="KW-0689">Ribosomal protein</keyword>
<dbReference type="PROSITE" id="PS51186">
    <property type="entry name" value="GNAT"/>
    <property type="match status" value="1"/>
</dbReference>
<dbReference type="PANTHER" id="PTHR43877">
    <property type="entry name" value="AMINOALKYLPHOSPHONATE N-ACETYLTRANSFERASE-RELATED-RELATED"/>
    <property type="match status" value="1"/>
</dbReference>
<keyword evidence="1" id="KW-0808">Transferase</keyword>
<keyword evidence="4" id="KW-0687">Ribonucleoprotein</keyword>
<dbReference type="InterPro" id="IPR016181">
    <property type="entry name" value="Acyl_CoA_acyltransferase"/>
</dbReference>
<dbReference type="InterPro" id="IPR050832">
    <property type="entry name" value="Bact_Acetyltransf"/>
</dbReference>
<evidence type="ECO:0000259" key="3">
    <source>
        <dbReference type="PROSITE" id="PS51186"/>
    </source>
</evidence>
<dbReference type="SUPFAM" id="SSF55729">
    <property type="entry name" value="Acyl-CoA N-acyltransferases (Nat)"/>
    <property type="match status" value="1"/>
</dbReference>
<dbReference type="AlphaFoldDB" id="A0A7W8QS53"/>
<dbReference type="GO" id="GO:0016747">
    <property type="term" value="F:acyltransferase activity, transferring groups other than amino-acyl groups"/>
    <property type="evidence" value="ECO:0007669"/>
    <property type="project" value="InterPro"/>
</dbReference>
<dbReference type="RefSeq" id="WP_246528805.1">
    <property type="nucleotide sequence ID" value="NZ_BAAAJD010000026.1"/>
</dbReference>
<reference evidence="4 5" key="1">
    <citation type="submission" date="2020-08" db="EMBL/GenBank/DDBJ databases">
        <title>Sequencing the genomes of 1000 actinobacteria strains.</title>
        <authorList>
            <person name="Klenk H.-P."/>
        </authorList>
    </citation>
    <scope>NUCLEOTIDE SEQUENCE [LARGE SCALE GENOMIC DNA]</scope>
    <source>
        <strain evidence="4 5">DSM 44551</strain>
    </source>
</reference>
<sequence>MIVRDMLPAEAAEVGELRVAAYRAEDLLSVHPPYAEVLRRLGADGKGEILVAAPGDGPGAAAALLGTVMIEPWTPNSEVALGTHEVEVRALAVSPAARGRGVARALMAEVEERAAARGAGRVVLSTQPAMAAAQRLYASRGFTRLPDRDWSPIPGFTLLAYGKDL</sequence>
<keyword evidence="2" id="KW-0012">Acyltransferase</keyword>
<protein>
    <submittedName>
        <fullName evidence="4">Ribosomal protein S18 acetylase RimI-like enzyme</fullName>
    </submittedName>
</protein>
<dbReference type="Pfam" id="PF00583">
    <property type="entry name" value="Acetyltransf_1"/>
    <property type="match status" value="1"/>
</dbReference>
<proteinExistence type="predicted"/>
<evidence type="ECO:0000313" key="5">
    <source>
        <dbReference type="Proteomes" id="UP000572635"/>
    </source>
</evidence>
<dbReference type="CDD" id="cd04301">
    <property type="entry name" value="NAT_SF"/>
    <property type="match status" value="1"/>
</dbReference>
<accession>A0A7W8QS53</accession>